<feature type="transmembrane region" description="Helical" evidence="1">
    <location>
        <begin position="278"/>
        <end position="295"/>
    </location>
</feature>
<keyword evidence="1" id="KW-1133">Transmembrane helix</keyword>
<feature type="transmembrane region" description="Helical" evidence="1">
    <location>
        <begin position="302"/>
        <end position="321"/>
    </location>
</feature>
<keyword evidence="1" id="KW-0472">Membrane</keyword>
<evidence type="ECO:0000256" key="1">
    <source>
        <dbReference type="SAM" id="Phobius"/>
    </source>
</evidence>
<feature type="transmembrane region" description="Helical" evidence="1">
    <location>
        <begin position="19"/>
        <end position="39"/>
    </location>
</feature>
<dbReference type="OrthoDB" id="8914038at2"/>
<feature type="transmembrane region" description="Helical" evidence="1">
    <location>
        <begin position="195"/>
        <end position="212"/>
    </location>
</feature>
<feature type="transmembrane region" description="Helical" evidence="1">
    <location>
        <begin position="94"/>
        <end position="112"/>
    </location>
</feature>
<evidence type="ECO:0000313" key="2">
    <source>
        <dbReference type="EMBL" id="VVE56361.1"/>
    </source>
</evidence>
<feature type="transmembrane region" description="Helical" evidence="1">
    <location>
        <begin position="51"/>
        <end position="74"/>
    </location>
</feature>
<feature type="transmembrane region" description="Helical" evidence="1">
    <location>
        <begin position="420"/>
        <end position="437"/>
    </location>
</feature>
<dbReference type="Proteomes" id="UP000343335">
    <property type="component" value="Unassembled WGS sequence"/>
</dbReference>
<evidence type="ECO:0008006" key="4">
    <source>
        <dbReference type="Google" id="ProtNLM"/>
    </source>
</evidence>
<accession>A0A5E4Z538</accession>
<keyword evidence="1" id="KW-0812">Transmembrane</keyword>
<feature type="transmembrane region" description="Helical" evidence="1">
    <location>
        <begin position="333"/>
        <end position="353"/>
    </location>
</feature>
<protein>
    <recommendedName>
        <fullName evidence="4">Transmembrane protein</fullName>
    </recommendedName>
</protein>
<feature type="transmembrane region" description="Helical" evidence="1">
    <location>
        <begin position="149"/>
        <end position="165"/>
    </location>
</feature>
<organism evidence="2 3">
    <name type="scientific">Pandoraea commovens</name>
    <dbReference type="NCBI Taxonomy" id="2508289"/>
    <lineage>
        <taxon>Bacteria</taxon>
        <taxon>Pseudomonadati</taxon>
        <taxon>Pseudomonadota</taxon>
        <taxon>Betaproteobacteria</taxon>
        <taxon>Burkholderiales</taxon>
        <taxon>Burkholderiaceae</taxon>
        <taxon>Pandoraea</taxon>
    </lineage>
</organism>
<name>A0A5E4Z538_9BURK</name>
<feature type="transmembrane region" description="Helical" evidence="1">
    <location>
        <begin position="217"/>
        <end position="235"/>
    </location>
</feature>
<evidence type="ECO:0000313" key="3">
    <source>
        <dbReference type="Proteomes" id="UP000343335"/>
    </source>
</evidence>
<feature type="transmembrane region" description="Helical" evidence="1">
    <location>
        <begin position="390"/>
        <end position="413"/>
    </location>
</feature>
<reference evidence="2 3" key="1">
    <citation type="submission" date="2019-08" db="EMBL/GenBank/DDBJ databases">
        <authorList>
            <person name="Peeters C."/>
        </authorList>
    </citation>
    <scope>NUCLEOTIDE SEQUENCE [LARGE SCALE GENOMIC DNA]</scope>
    <source>
        <strain evidence="2 3">LMG 31010</strain>
    </source>
</reference>
<dbReference type="RefSeq" id="WP_150666642.1">
    <property type="nucleotide sequence ID" value="NZ_CABPSA010000013.1"/>
</dbReference>
<proteinExistence type="predicted"/>
<sequence>MDGIIAQEARGVRAFGRGTFLNCLAAAVAIYLLVVVLSFSRYGIDFTDESFYLASIAHPGAYALNIPVTLFGFVYHPLARLLGGDIGALRQANILITFGFGWTLSWAVIRQLSAGNPVPFAKSAVLALSLAPLSLMSLTAWLVTPNYNALTFQGLMLAVSGLLLADERESRLASLGVVMVALGGVLTFAGKPTTAAMLAVLFVAYSACRGIWHLRRMAVAAALAVLMLVAMVVMIDGSPVRFVDRLLSSAQALKALGSGQEVDKIFRIDLLGYTGRDYRLAGLAALVVTLGALAVSRGGRLAYVCAAAVCAVIAGAAVWLASHGAASFEIPNVAVFGISCACIVGAFIARGLVLRNAQALFSGIPGRLAGLALLLFLLPHVAAFGTNANYWRAGATVAFFWALAGVVACAALVPAPSRPLWVLPMVFVMQFVAAGVIDNAISFPYRQPQSLRLNAAPFDFPAGGRLVLSGDYRDYLNDALTQARAAGLTPDTPAIDLTGRSPGVLYALGSRGLGQPWMVGAYPGSDALAMTSLDTERCADIARAWLLEEPGGPRSLSVRAVLAHIGADPDKDYVRVGTLTTPPGAGGHPQSYSQYLLKPTRSPSVASAACLAAREGFSARLKENNK</sequence>
<feature type="transmembrane region" description="Helical" evidence="1">
    <location>
        <begin position="172"/>
        <end position="189"/>
    </location>
</feature>
<gene>
    <name evidence="2" type="ORF">PCO31010_05082</name>
</gene>
<feature type="transmembrane region" description="Helical" evidence="1">
    <location>
        <begin position="365"/>
        <end position="384"/>
    </location>
</feature>
<dbReference type="EMBL" id="CABPSA010000013">
    <property type="protein sequence ID" value="VVE56361.1"/>
    <property type="molecule type" value="Genomic_DNA"/>
</dbReference>
<dbReference type="AlphaFoldDB" id="A0A5E4Z538"/>